<keyword evidence="2" id="KW-1185">Reference proteome</keyword>
<comment type="caution">
    <text evidence="1">The sequence shown here is derived from an EMBL/GenBank/DDBJ whole genome shotgun (WGS) entry which is preliminary data.</text>
</comment>
<proteinExistence type="predicted"/>
<name>A0A161PDI7_9BACI</name>
<dbReference type="Proteomes" id="UP000075806">
    <property type="component" value="Unassembled WGS sequence"/>
</dbReference>
<dbReference type="RefSeq" id="WP_061950197.1">
    <property type="nucleotide sequence ID" value="NZ_LTAO01000039.1"/>
</dbReference>
<evidence type="ECO:0000313" key="1">
    <source>
        <dbReference type="EMBL" id="KYG26018.1"/>
    </source>
</evidence>
<evidence type="ECO:0000313" key="2">
    <source>
        <dbReference type="Proteomes" id="UP000075806"/>
    </source>
</evidence>
<protein>
    <submittedName>
        <fullName evidence="1">Uncharacterized protein</fullName>
    </submittedName>
</protein>
<dbReference type="EMBL" id="LTAO01000039">
    <property type="protein sequence ID" value="KYG26018.1"/>
    <property type="molecule type" value="Genomic_DNA"/>
</dbReference>
<dbReference type="AlphaFoldDB" id="A0A161PDI7"/>
<dbReference type="STRING" id="519424.AZF04_13100"/>
<organism evidence="1 2">
    <name type="scientific">Alkalihalobacillus trypoxylicola</name>
    <dbReference type="NCBI Taxonomy" id="519424"/>
    <lineage>
        <taxon>Bacteria</taxon>
        <taxon>Bacillati</taxon>
        <taxon>Bacillota</taxon>
        <taxon>Bacilli</taxon>
        <taxon>Bacillales</taxon>
        <taxon>Bacillaceae</taxon>
        <taxon>Alkalihalobacillus</taxon>
    </lineage>
</organism>
<accession>A0A161PDI7</accession>
<dbReference type="OrthoDB" id="9972915at2"/>
<reference evidence="1" key="1">
    <citation type="submission" date="2016-02" db="EMBL/GenBank/DDBJ databases">
        <title>Genome sequence of Bacillus trypoxylicola KCTC 13244(T).</title>
        <authorList>
            <person name="Jeong H."/>
            <person name="Park S.-H."/>
            <person name="Choi S.-K."/>
        </authorList>
    </citation>
    <scope>NUCLEOTIDE SEQUENCE [LARGE SCALE GENOMIC DNA]</scope>
    <source>
        <strain evidence="1">KCTC 13244</strain>
    </source>
</reference>
<gene>
    <name evidence="1" type="ORF">AZF04_13100</name>
</gene>
<sequence length="103" mass="11405">MSSKEIFIDPMNYDKEADAFQSTTSAIESGNVIDVAAIKKKTLLSSMDTLESIIEQYKQCVDEYVQLSTKDYQEMKRLKEEWVNADSTIANNTGFGSGSGGAF</sequence>